<proteinExistence type="predicted"/>
<reference evidence="1" key="1">
    <citation type="submission" date="2022-07" db="EMBL/GenBank/DDBJ databases">
        <title>Phylogenomic reconstructions and comparative analyses of Kickxellomycotina fungi.</title>
        <authorList>
            <person name="Reynolds N.K."/>
            <person name="Stajich J.E."/>
            <person name="Barry K."/>
            <person name="Grigoriev I.V."/>
            <person name="Crous P."/>
            <person name="Smith M.E."/>
        </authorList>
    </citation>
    <scope>NUCLEOTIDE SEQUENCE</scope>
    <source>
        <strain evidence="1">NRRL 5244</strain>
    </source>
</reference>
<comment type="caution">
    <text evidence="1">The sequence shown here is derived from an EMBL/GenBank/DDBJ whole genome shotgun (WGS) entry which is preliminary data.</text>
</comment>
<dbReference type="EMBL" id="JANBPW010001190">
    <property type="protein sequence ID" value="KAJ1945693.1"/>
    <property type="molecule type" value="Genomic_DNA"/>
</dbReference>
<evidence type="ECO:0000313" key="2">
    <source>
        <dbReference type="Proteomes" id="UP001150603"/>
    </source>
</evidence>
<sequence>MVPHIPFRWLNYRHFAEEVWIRSNQIQFCGKDGETAKCSDLVPLANYSIPDHSRYPVTNWAGASNYQP</sequence>
<organism evidence="1 2">
    <name type="scientific">Linderina macrospora</name>
    <dbReference type="NCBI Taxonomy" id="4868"/>
    <lineage>
        <taxon>Eukaryota</taxon>
        <taxon>Fungi</taxon>
        <taxon>Fungi incertae sedis</taxon>
        <taxon>Zoopagomycota</taxon>
        <taxon>Kickxellomycotina</taxon>
        <taxon>Kickxellomycetes</taxon>
        <taxon>Kickxellales</taxon>
        <taxon>Kickxellaceae</taxon>
        <taxon>Linderina</taxon>
    </lineage>
</organism>
<protein>
    <submittedName>
        <fullName evidence="1">Uncharacterized protein</fullName>
    </submittedName>
</protein>
<gene>
    <name evidence="1" type="ORF">FBU59_002236</name>
</gene>
<accession>A0ACC1JC19</accession>
<keyword evidence="2" id="KW-1185">Reference proteome</keyword>
<dbReference type="Proteomes" id="UP001150603">
    <property type="component" value="Unassembled WGS sequence"/>
</dbReference>
<evidence type="ECO:0000313" key="1">
    <source>
        <dbReference type="EMBL" id="KAJ1945693.1"/>
    </source>
</evidence>
<name>A0ACC1JC19_9FUNG</name>